<keyword evidence="4" id="KW-1185">Reference proteome</keyword>
<dbReference type="EMBL" id="BJZU01000111">
    <property type="protein sequence ID" value="GEP06642.1"/>
    <property type="molecule type" value="Genomic_DNA"/>
</dbReference>
<accession>A0A512J9L0</accession>
<gene>
    <name evidence="2" type="ORF">GCM10007888_46380</name>
    <name evidence="1" type="ORF">MOX02_46800</name>
</gene>
<evidence type="ECO:0000313" key="2">
    <source>
        <dbReference type="EMBL" id="GLS66256.1"/>
    </source>
</evidence>
<reference evidence="2" key="4">
    <citation type="submission" date="2023-01" db="EMBL/GenBank/DDBJ databases">
        <title>Draft genome sequence of Methylobacterium oxalidis strain NBRC 107715.</title>
        <authorList>
            <person name="Sun Q."/>
            <person name="Mori K."/>
        </authorList>
    </citation>
    <scope>NUCLEOTIDE SEQUENCE</scope>
    <source>
        <strain evidence="2">NBRC 107715</strain>
    </source>
</reference>
<sequence length="86" mass="9614">MTLEHSAGARALAALAHYWHLQGLPEDHGKVACIIEALKQRRSHGYADWRELLDDALSDIGCTVDWDGQTVRDIIAWGRSVGFKRS</sequence>
<reference evidence="1 3" key="3">
    <citation type="submission" date="2019-07" db="EMBL/GenBank/DDBJ databases">
        <title>Whole genome shotgun sequence of Methylobacterium oxalidis NBRC 107715.</title>
        <authorList>
            <person name="Hosoyama A."/>
            <person name="Uohara A."/>
            <person name="Ohji S."/>
            <person name="Ichikawa N."/>
        </authorList>
    </citation>
    <scope>NUCLEOTIDE SEQUENCE [LARGE SCALE GENOMIC DNA]</scope>
    <source>
        <strain evidence="1 3">NBRC 107715</strain>
    </source>
</reference>
<proteinExistence type="predicted"/>
<comment type="caution">
    <text evidence="1">The sequence shown here is derived from an EMBL/GenBank/DDBJ whole genome shotgun (WGS) entry which is preliminary data.</text>
</comment>
<dbReference type="Proteomes" id="UP000321960">
    <property type="component" value="Unassembled WGS sequence"/>
</dbReference>
<reference evidence="2" key="1">
    <citation type="journal article" date="2014" name="Int. J. Syst. Evol. Microbiol.">
        <title>Complete genome of a new Firmicutes species belonging to the dominant human colonic microbiota ('Ruminococcus bicirculans') reveals two chromosomes and a selective capacity to utilize plant glucans.</title>
        <authorList>
            <consortium name="NISC Comparative Sequencing Program"/>
            <person name="Wegmann U."/>
            <person name="Louis P."/>
            <person name="Goesmann A."/>
            <person name="Henrissat B."/>
            <person name="Duncan S.H."/>
            <person name="Flint H.J."/>
        </authorList>
    </citation>
    <scope>NUCLEOTIDE SEQUENCE</scope>
    <source>
        <strain evidence="2">NBRC 107715</strain>
    </source>
</reference>
<organism evidence="1 3">
    <name type="scientific">Methylobacterium oxalidis</name>
    <dbReference type="NCBI Taxonomy" id="944322"/>
    <lineage>
        <taxon>Bacteria</taxon>
        <taxon>Pseudomonadati</taxon>
        <taxon>Pseudomonadota</taxon>
        <taxon>Alphaproteobacteria</taxon>
        <taxon>Hyphomicrobiales</taxon>
        <taxon>Methylobacteriaceae</taxon>
        <taxon>Methylobacterium</taxon>
    </lineage>
</organism>
<dbReference type="AlphaFoldDB" id="A0A512J9L0"/>
<protein>
    <submittedName>
        <fullName evidence="1">Uncharacterized protein</fullName>
    </submittedName>
</protein>
<evidence type="ECO:0000313" key="3">
    <source>
        <dbReference type="Proteomes" id="UP000321960"/>
    </source>
</evidence>
<evidence type="ECO:0000313" key="4">
    <source>
        <dbReference type="Proteomes" id="UP001156856"/>
    </source>
</evidence>
<name>A0A512J9L0_9HYPH</name>
<dbReference type="RefSeq" id="WP_147028154.1">
    <property type="nucleotide sequence ID" value="NZ_BJZU01000111.1"/>
</dbReference>
<dbReference type="EMBL" id="BSPK01000100">
    <property type="protein sequence ID" value="GLS66256.1"/>
    <property type="molecule type" value="Genomic_DNA"/>
</dbReference>
<dbReference type="Proteomes" id="UP001156856">
    <property type="component" value="Unassembled WGS sequence"/>
</dbReference>
<evidence type="ECO:0000313" key="1">
    <source>
        <dbReference type="EMBL" id="GEP06642.1"/>
    </source>
</evidence>
<reference evidence="4" key="2">
    <citation type="journal article" date="2019" name="Int. J. Syst. Evol. Microbiol.">
        <title>The Global Catalogue of Microorganisms (GCM) 10K type strain sequencing project: providing services to taxonomists for standard genome sequencing and annotation.</title>
        <authorList>
            <consortium name="The Broad Institute Genomics Platform"/>
            <consortium name="The Broad Institute Genome Sequencing Center for Infectious Disease"/>
            <person name="Wu L."/>
            <person name="Ma J."/>
        </authorList>
    </citation>
    <scope>NUCLEOTIDE SEQUENCE [LARGE SCALE GENOMIC DNA]</scope>
    <source>
        <strain evidence="4">NBRC 107715</strain>
    </source>
</reference>